<sequence>LINFPVNFLRCPVESSKTQRAIVLHQVNLLALQRRSTERECLLT</sequence>
<dbReference type="WBParaSite" id="ALUE_0002321201-mRNA-1">
    <property type="protein sequence ID" value="ALUE_0002321201-mRNA-1"/>
    <property type="gene ID" value="ALUE_0002321201"/>
</dbReference>
<accession>A0A0M3IWT4</accession>
<evidence type="ECO:0000313" key="2">
    <source>
        <dbReference type="WBParaSite" id="ALUE_0002321201-mRNA-1"/>
    </source>
</evidence>
<protein>
    <submittedName>
        <fullName evidence="2">LysR family transcriptional regulator</fullName>
    </submittedName>
</protein>
<name>A0A0M3IWT4_ASCLU</name>
<organism evidence="1 2">
    <name type="scientific">Ascaris lumbricoides</name>
    <name type="common">Giant roundworm</name>
    <dbReference type="NCBI Taxonomy" id="6252"/>
    <lineage>
        <taxon>Eukaryota</taxon>
        <taxon>Metazoa</taxon>
        <taxon>Ecdysozoa</taxon>
        <taxon>Nematoda</taxon>
        <taxon>Chromadorea</taxon>
        <taxon>Rhabditida</taxon>
        <taxon>Spirurina</taxon>
        <taxon>Ascaridomorpha</taxon>
        <taxon>Ascaridoidea</taxon>
        <taxon>Ascarididae</taxon>
        <taxon>Ascaris</taxon>
    </lineage>
</organism>
<evidence type="ECO:0000313" key="1">
    <source>
        <dbReference type="Proteomes" id="UP000036681"/>
    </source>
</evidence>
<keyword evidence="1" id="KW-1185">Reference proteome</keyword>
<dbReference type="AlphaFoldDB" id="A0A0M3IWT4"/>
<proteinExistence type="predicted"/>
<reference evidence="2" key="1">
    <citation type="submission" date="2017-02" db="UniProtKB">
        <authorList>
            <consortium name="WormBaseParasite"/>
        </authorList>
    </citation>
    <scope>IDENTIFICATION</scope>
</reference>
<dbReference type="Proteomes" id="UP000036681">
    <property type="component" value="Unplaced"/>
</dbReference>